<feature type="signal peptide" evidence="1">
    <location>
        <begin position="1"/>
        <end position="17"/>
    </location>
</feature>
<gene>
    <name evidence="2" type="ORF">HK107_10675</name>
</gene>
<feature type="chain" id="PRO_5031157190" evidence="1">
    <location>
        <begin position="18"/>
        <end position="65"/>
    </location>
</feature>
<dbReference type="AlphaFoldDB" id="A0A7Y3RP28"/>
<proteinExistence type="predicted"/>
<evidence type="ECO:0000256" key="1">
    <source>
        <dbReference type="SAM" id="SignalP"/>
    </source>
</evidence>
<dbReference type="EMBL" id="JABFCX010000003">
    <property type="protein sequence ID" value="NNU16782.1"/>
    <property type="molecule type" value="Genomic_DNA"/>
</dbReference>
<keyword evidence="3" id="KW-1185">Reference proteome</keyword>
<accession>A0A7Y3RP28</accession>
<dbReference type="Proteomes" id="UP000536835">
    <property type="component" value="Unassembled WGS sequence"/>
</dbReference>
<dbReference type="RefSeq" id="WP_173199569.1">
    <property type="nucleotide sequence ID" value="NZ_JABFCX010000003.1"/>
</dbReference>
<sequence length="65" mass="6702">MKKIALPLAVLSAVALSGCIITDTDGYSDKTSLQERTRLAVEACGAGNVAKVSSTGFTCKEPLAE</sequence>
<reference evidence="2 3" key="1">
    <citation type="submission" date="2020-05" db="EMBL/GenBank/DDBJ databases">
        <title>Parvularcula mediterraneae sp. nov., isolated from polypropylene straw from shallow seawater of the seashore of Laganas in Zakynthos island, Greece.</title>
        <authorList>
            <person name="Szabo I."/>
            <person name="Al-Omari J."/>
            <person name="Rado J."/>
            <person name="Szerdahelyi G.S."/>
        </authorList>
    </citation>
    <scope>NUCLEOTIDE SEQUENCE [LARGE SCALE GENOMIC DNA]</scope>
    <source>
        <strain evidence="2 3">ZS-1/3</strain>
    </source>
</reference>
<comment type="caution">
    <text evidence="2">The sequence shown here is derived from an EMBL/GenBank/DDBJ whole genome shotgun (WGS) entry which is preliminary data.</text>
</comment>
<keyword evidence="1" id="KW-0732">Signal</keyword>
<evidence type="ECO:0000313" key="3">
    <source>
        <dbReference type="Proteomes" id="UP000536835"/>
    </source>
</evidence>
<dbReference type="PROSITE" id="PS51257">
    <property type="entry name" value="PROKAR_LIPOPROTEIN"/>
    <property type="match status" value="1"/>
</dbReference>
<evidence type="ECO:0000313" key="2">
    <source>
        <dbReference type="EMBL" id="NNU16782.1"/>
    </source>
</evidence>
<name>A0A7Y3RP28_9PROT</name>
<protein>
    <submittedName>
        <fullName evidence="2">Uncharacterized protein</fullName>
    </submittedName>
</protein>
<organism evidence="2 3">
    <name type="scientific">Parvularcula mediterranea</name>
    <dbReference type="NCBI Taxonomy" id="2732508"/>
    <lineage>
        <taxon>Bacteria</taxon>
        <taxon>Pseudomonadati</taxon>
        <taxon>Pseudomonadota</taxon>
        <taxon>Alphaproteobacteria</taxon>
        <taxon>Parvularculales</taxon>
        <taxon>Parvularculaceae</taxon>
        <taxon>Parvularcula</taxon>
    </lineage>
</organism>